<proteinExistence type="predicted"/>
<evidence type="ECO:0000256" key="2">
    <source>
        <dbReference type="ARBA" id="ARBA00023315"/>
    </source>
</evidence>
<evidence type="ECO:0000313" key="5">
    <source>
        <dbReference type="Proteomes" id="UP000231960"/>
    </source>
</evidence>
<evidence type="ECO:0000256" key="1">
    <source>
        <dbReference type="ARBA" id="ARBA00022679"/>
    </source>
</evidence>
<keyword evidence="1 4" id="KW-0808">Transferase</keyword>
<evidence type="ECO:0000313" key="4">
    <source>
        <dbReference type="EMBL" id="PJR03190.1"/>
    </source>
</evidence>
<name>A0A2M9R2U9_9FLAO</name>
<feature type="domain" description="N-acetyltransferase" evidence="3">
    <location>
        <begin position="13"/>
        <end position="147"/>
    </location>
</feature>
<protein>
    <submittedName>
        <fullName evidence="4">GNAT family N-acetyltransferase</fullName>
    </submittedName>
</protein>
<keyword evidence="5" id="KW-1185">Reference proteome</keyword>
<dbReference type="PROSITE" id="PS51186">
    <property type="entry name" value="GNAT"/>
    <property type="match status" value="1"/>
</dbReference>
<accession>A0A2M9R2U9</accession>
<dbReference type="InterPro" id="IPR050680">
    <property type="entry name" value="YpeA/RimI_acetyltransf"/>
</dbReference>
<dbReference type="InterPro" id="IPR016181">
    <property type="entry name" value="Acyl_CoA_acyltransferase"/>
</dbReference>
<dbReference type="SUPFAM" id="SSF55729">
    <property type="entry name" value="Acyl-CoA N-acyltransferases (Nat)"/>
    <property type="match status" value="1"/>
</dbReference>
<dbReference type="GO" id="GO:0016747">
    <property type="term" value="F:acyltransferase activity, transferring groups other than amino-acyl groups"/>
    <property type="evidence" value="ECO:0007669"/>
    <property type="project" value="InterPro"/>
</dbReference>
<dbReference type="CDD" id="cd04301">
    <property type="entry name" value="NAT_SF"/>
    <property type="match status" value="1"/>
</dbReference>
<dbReference type="RefSeq" id="WP_100676759.1">
    <property type="nucleotide sequence ID" value="NZ_NIPO01000001.1"/>
</dbReference>
<dbReference type="Pfam" id="PF00583">
    <property type="entry name" value="Acetyltransf_1"/>
    <property type="match status" value="1"/>
</dbReference>
<dbReference type="Proteomes" id="UP000231960">
    <property type="component" value="Unassembled WGS sequence"/>
</dbReference>
<dbReference type="OrthoDB" id="7585366at2"/>
<gene>
    <name evidence="4" type="ORF">CDL10_00770</name>
</gene>
<dbReference type="Gene3D" id="3.40.630.30">
    <property type="match status" value="1"/>
</dbReference>
<dbReference type="AlphaFoldDB" id="A0A2M9R2U9"/>
<dbReference type="PANTHER" id="PTHR43420">
    <property type="entry name" value="ACETYLTRANSFERASE"/>
    <property type="match status" value="1"/>
</dbReference>
<keyword evidence="2" id="KW-0012">Acyltransferase</keyword>
<dbReference type="PANTHER" id="PTHR43420:SF51">
    <property type="entry name" value="PEPTIDYL-LYSINE N-ACETYLTRANSFERASE YIAC"/>
    <property type="match status" value="1"/>
</dbReference>
<organism evidence="4 5">
    <name type="scientific">Avrilella dinanensis</name>
    <dbReference type="NCBI Taxonomy" id="2008672"/>
    <lineage>
        <taxon>Bacteria</taxon>
        <taxon>Pseudomonadati</taxon>
        <taxon>Bacteroidota</taxon>
        <taxon>Flavobacteriia</taxon>
        <taxon>Flavobacteriales</taxon>
        <taxon>Flavobacteriaceae</taxon>
        <taxon>Avrilella</taxon>
    </lineage>
</organism>
<dbReference type="InterPro" id="IPR000182">
    <property type="entry name" value="GNAT_dom"/>
</dbReference>
<comment type="caution">
    <text evidence="4">The sequence shown here is derived from an EMBL/GenBank/DDBJ whole genome shotgun (WGS) entry which is preliminary data.</text>
</comment>
<evidence type="ECO:0000259" key="3">
    <source>
        <dbReference type="PROSITE" id="PS51186"/>
    </source>
</evidence>
<dbReference type="EMBL" id="NIPO01000001">
    <property type="protein sequence ID" value="PJR03190.1"/>
    <property type="molecule type" value="Genomic_DNA"/>
</dbReference>
<reference evidence="4 5" key="1">
    <citation type="submission" date="2017-06" db="EMBL/GenBank/DDBJ databases">
        <title>Description of Avrilella dinanensis gen. nov. sp. nov.</title>
        <authorList>
            <person name="Leyer C."/>
            <person name="Sassi M."/>
            <person name="Minet J."/>
            <person name="Kayal S."/>
            <person name="Cattoir V."/>
        </authorList>
    </citation>
    <scope>NUCLEOTIDE SEQUENCE [LARGE SCALE GENOMIC DNA]</scope>
    <source>
        <strain evidence="4 5">UR159</strain>
    </source>
</reference>
<sequence length="147" mass="16937">MIQIKKWDDKSPMTTQNFEEVNQFLYEYLQEYGDPKEDIAKAMRYSLNQTDRETGGFVLTAYNNDELVGATVINETGMQDYIPENILVYIATHPQQRGKGIGKSLMQEAIEQCKGGIALHVEPDNPAKKLYEKLGFTNKYLEMRYVK</sequence>